<dbReference type="Proteomes" id="UP000462055">
    <property type="component" value="Unassembled WGS sequence"/>
</dbReference>
<dbReference type="AlphaFoldDB" id="A0A6I4MCS0"/>
<dbReference type="InterPro" id="IPR037401">
    <property type="entry name" value="SnoaL-like"/>
</dbReference>
<dbReference type="RefSeq" id="WP_151594072.1">
    <property type="nucleotide sequence ID" value="NZ_WBMS02000010.1"/>
</dbReference>
<proteinExistence type="predicted"/>
<sequence>MAEEPMHSLARRFVDAWNSRDTAGLDALFHPDFRWHIAVTDHGDPEMRPLNSRLLHGMNLPWGKAIYNKKETIDIFSGIFAASEQFSLDLRTVIASGDRAALELVGDAVNPANGRRYDNLYCYVLHERDGQLVLLREYQDTLLLFDVWVAQ</sequence>
<dbReference type="EMBL" id="WBMS02000010">
    <property type="protein sequence ID" value="MWA01571.1"/>
    <property type="molecule type" value="Genomic_DNA"/>
</dbReference>
<reference evidence="2" key="1">
    <citation type="submission" date="2019-12" db="EMBL/GenBank/DDBJ databases">
        <title>Actinomadura physcomitrii sp. nov., a novel actinomycete isolated from moss [Physcomitrium sphaericum (Ludw) Fuernr].</title>
        <authorList>
            <person name="Zhuang X."/>
        </authorList>
    </citation>
    <scope>NUCLEOTIDE SEQUENCE [LARGE SCALE GENOMIC DNA]</scope>
    <source>
        <strain evidence="2">LD22</strain>
    </source>
</reference>
<feature type="domain" description="SnoaL-like" evidence="1">
    <location>
        <begin position="10"/>
        <end position="133"/>
    </location>
</feature>
<dbReference type="Gene3D" id="3.10.450.50">
    <property type="match status" value="1"/>
</dbReference>
<evidence type="ECO:0000259" key="1">
    <source>
        <dbReference type="Pfam" id="PF12680"/>
    </source>
</evidence>
<accession>A0A6I4MCS0</accession>
<comment type="caution">
    <text evidence="2">The sequence shown here is derived from an EMBL/GenBank/DDBJ whole genome shotgun (WGS) entry which is preliminary data.</text>
</comment>
<name>A0A6I4MCS0_9ACTN</name>
<dbReference type="SUPFAM" id="SSF54427">
    <property type="entry name" value="NTF2-like"/>
    <property type="match status" value="1"/>
</dbReference>
<evidence type="ECO:0000313" key="3">
    <source>
        <dbReference type="Proteomes" id="UP000462055"/>
    </source>
</evidence>
<gene>
    <name evidence="2" type="ORF">F8568_014540</name>
</gene>
<evidence type="ECO:0000313" key="2">
    <source>
        <dbReference type="EMBL" id="MWA01571.1"/>
    </source>
</evidence>
<dbReference type="InterPro" id="IPR032710">
    <property type="entry name" value="NTF2-like_dom_sf"/>
</dbReference>
<protein>
    <recommendedName>
        <fullName evidence="1">SnoaL-like domain-containing protein</fullName>
    </recommendedName>
</protein>
<dbReference type="Pfam" id="PF12680">
    <property type="entry name" value="SnoaL_2"/>
    <property type="match status" value="1"/>
</dbReference>
<organism evidence="2 3">
    <name type="scientific">Actinomadura physcomitrii</name>
    <dbReference type="NCBI Taxonomy" id="2650748"/>
    <lineage>
        <taxon>Bacteria</taxon>
        <taxon>Bacillati</taxon>
        <taxon>Actinomycetota</taxon>
        <taxon>Actinomycetes</taxon>
        <taxon>Streptosporangiales</taxon>
        <taxon>Thermomonosporaceae</taxon>
        <taxon>Actinomadura</taxon>
    </lineage>
</organism>
<keyword evidence="3" id="KW-1185">Reference proteome</keyword>